<dbReference type="OrthoDB" id="5975630at2759"/>
<feature type="domain" description="VWFD" evidence="3">
    <location>
        <begin position="182"/>
        <end position="374"/>
    </location>
</feature>
<dbReference type="KEGG" id="bfo:118409032"/>
<dbReference type="PROSITE" id="PS51233">
    <property type="entry name" value="VWFD"/>
    <property type="match status" value="1"/>
</dbReference>
<proteinExistence type="predicted"/>
<organism evidence="4 5">
    <name type="scientific">Branchiostoma floridae</name>
    <name type="common">Florida lancelet</name>
    <name type="synonym">Amphioxus</name>
    <dbReference type="NCBI Taxonomy" id="7739"/>
    <lineage>
        <taxon>Eukaryota</taxon>
        <taxon>Metazoa</taxon>
        <taxon>Chordata</taxon>
        <taxon>Cephalochordata</taxon>
        <taxon>Leptocardii</taxon>
        <taxon>Amphioxiformes</taxon>
        <taxon>Branchiostomatidae</taxon>
        <taxon>Branchiostoma</taxon>
    </lineage>
</organism>
<feature type="non-terminal residue" evidence="5">
    <location>
        <position position="1"/>
    </location>
</feature>
<reference evidence="5" key="1">
    <citation type="submission" date="2025-08" db="UniProtKB">
        <authorList>
            <consortium name="RefSeq"/>
        </authorList>
    </citation>
    <scope>IDENTIFICATION</scope>
    <source>
        <strain evidence="5">S238N-H82</strain>
        <tissue evidence="5">Testes</tissue>
    </source>
</reference>
<keyword evidence="1" id="KW-1015">Disulfide bond</keyword>
<evidence type="ECO:0000256" key="1">
    <source>
        <dbReference type="ARBA" id="ARBA00023157"/>
    </source>
</evidence>
<dbReference type="Pfam" id="PF00094">
    <property type="entry name" value="VWD"/>
    <property type="match status" value="1"/>
</dbReference>
<evidence type="ECO:0000313" key="5">
    <source>
        <dbReference type="RefSeq" id="XP_035665795.1"/>
    </source>
</evidence>
<dbReference type="RefSeq" id="XP_035665795.1">
    <property type="nucleotide sequence ID" value="XM_035809902.1"/>
</dbReference>
<accession>A0A9J7HWC3</accession>
<evidence type="ECO:0000256" key="2">
    <source>
        <dbReference type="ARBA" id="ARBA00023180"/>
    </source>
</evidence>
<dbReference type="InterPro" id="IPR050780">
    <property type="entry name" value="Mucin_vWF_Thrombospondin_sf"/>
</dbReference>
<protein>
    <submittedName>
        <fullName evidence="5">IgGFc-binding protein-like</fullName>
    </submittedName>
</protein>
<dbReference type="GeneID" id="118409032"/>
<name>A0A9J7HWC3_BRAFL</name>
<evidence type="ECO:0000259" key="3">
    <source>
        <dbReference type="PROSITE" id="PS51233"/>
    </source>
</evidence>
<dbReference type="AlphaFoldDB" id="A0A9J7HWC3"/>
<dbReference type="InterPro" id="IPR001846">
    <property type="entry name" value="VWF_type-D"/>
</dbReference>
<dbReference type="PANTHER" id="PTHR11339">
    <property type="entry name" value="EXTRACELLULAR MATRIX GLYCOPROTEIN RELATED"/>
    <property type="match status" value="1"/>
</dbReference>
<gene>
    <name evidence="5" type="primary">LOC118409032</name>
</gene>
<dbReference type="SMART" id="SM00216">
    <property type="entry name" value="VWD"/>
    <property type="match status" value="1"/>
</dbReference>
<evidence type="ECO:0000313" key="4">
    <source>
        <dbReference type="Proteomes" id="UP000001554"/>
    </source>
</evidence>
<keyword evidence="2" id="KW-0325">Glycoprotein</keyword>
<keyword evidence="4" id="KW-1185">Reference proteome</keyword>
<sequence length="393" mass="42872">WLGYINHNEHNVDIPLGADNKFFSMGPSTVAENLGQPSKFRVGNHSNVFYIRLADETVAMIWRLAYTLSNSAFRLPISTNYPVKCTGEEIAEDELMLQNNQTIQGSCQCYHGYWGSNCRHPCPGGGHNPCYGNGVCESTNGTCTCSTRFVDTPDCRQCSEGWIGQDCSVSVTDLSSAAVGIHVGNVFSNSHFTTFDGCGFDFHGAGEYLLYHHQAEDITIHVHAVPCSQDSLSSCINAVAIQVSTETLVIHGSFSPADVGGVVWHNGQVTSIGDQVILSTGYTIDRPSIDHYVIQSSAGFYLQVSVNVLYIDMYLQVTTPYCSATTGLLSSCDDNAHNDFLTSGGVLLTNRTLSQDTIHNNYGPSWFIHSDNTLFVYGHGNSDEQRNITGNSR</sequence>
<dbReference type="Proteomes" id="UP000001554">
    <property type="component" value="Unplaced"/>
</dbReference>